<feature type="transmembrane region" description="Helical" evidence="3">
    <location>
        <begin position="312"/>
        <end position="330"/>
    </location>
</feature>
<keyword evidence="3" id="KW-0472">Membrane</keyword>
<accession>A0A511XH11</accession>
<dbReference type="AlphaFoldDB" id="A0A511XH11"/>
<dbReference type="SUPFAM" id="SSF51735">
    <property type="entry name" value="NAD(P)-binding Rossmann-fold domains"/>
    <property type="match status" value="1"/>
</dbReference>
<dbReference type="PRINTS" id="PR00081">
    <property type="entry name" value="GDHRDH"/>
</dbReference>
<proteinExistence type="inferred from homology"/>
<dbReference type="InterPro" id="IPR036291">
    <property type="entry name" value="NAD(P)-bd_dom_sf"/>
</dbReference>
<gene>
    <name evidence="4" type="ORF">AOE01nite_04430</name>
</gene>
<dbReference type="PANTHER" id="PTHR44196">
    <property type="entry name" value="DEHYDROGENASE/REDUCTASE SDR FAMILY MEMBER 7B"/>
    <property type="match status" value="1"/>
</dbReference>
<organism evidence="4 5">
    <name type="scientific">Acetobacter oeni</name>
    <dbReference type="NCBI Taxonomy" id="304077"/>
    <lineage>
        <taxon>Bacteria</taxon>
        <taxon>Pseudomonadati</taxon>
        <taxon>Pseudomonadota</taxon>
        <taxon>Alphaproteobacteria</taxon>
        <taxon>Acetobacterales</taxon>
        <taxon>Acetobacteraceae</taxon>
        <taxon>Acetobacter</taxon>
    </lineage>
</organism>
<keyword evidence="5" id="KW-1185">Reference proteome</keyword>
<dbReference type="GO" id="GO:0016020">
    <property type="term" value="C:membrane"/>
    <property type="evidence" value="ECO:0007669"/>
    <property type="project" value="TreeGrafter"/>
</dbReference>
<keyword evidence="3" id="KW-1133">Transmembrane helix</keyword>
<dbReference type="Pfam" id="PF00106">
    <property type="entry name" value="adh_short"/>
    <property type="match status" value="1"/>
</dbReference>
<reference evidence="4 5" key="1">
    <citation type="submission" date="2019-07" db="EMBL/GenBank/DDBJ databases">
        <title>Whole genome shotgun sequence of Acetobacter oeni NBRC 105207.</title>
        <authorList>
            <person name="Hosoyama A."/>
            <person name="Uohara A."/>
            <person name="Ohji S."/>
            <person name="Ichikawa N."/>
        </authorList>
    </citation>
    <scope>NUCLEOTIDE SEQUENCE [LARGE SCALE GENOMIC DNA]</scope>
    <source>
        <strain evidence="4 5">NBRC 105207</strain>
    </source>
</reference>
<dbReference type="Gene3D" id="3.40.50.720">
    <property type="entry name" value="NAD(P)-binding Rossmann-like Domain"/>
    <property type="match status" value="1"/>
</dbReference>
<comment type="caution">
    <text evidence="4">The sequence shown here is derived from an EMBL/GenBank/DDBJ whole genome shotgun (WGS) entry which is preliminary data.</text>
</comment>
<dbReference type="EMBL" id="BJYG01000003">
    <property type="protein sequence ID" value="GEN62219.1"/>
    <property type="molecule type" value="Genomic_DNA"/>
</dbReference>
<evidence type="ECO:0000256" key="1">
    <source>
        <dbReference type="ARBA" id="ARBA00006484"/>
    </source>
</evidence>
<protein>
    <submittedName>
        <fullName evidence="4">Short-chain dehydrogenase</fullName>
    </submittedName>
</protein>
<dbReference type="OrthoDB" id="9781689at2"/>
<keyword evidence="3" id="KW-0812">Transmembrane</keyword>
<dbReference type="NCBIfam" id="NF005495">
    <property type="entry name" value="PRK07109.1"/>
    <property type="match status" value="1"/>
</dbReference>
<dbReference type="Proteomes" id="UP000321746">
    <property type="component" value="Unassembled WGS sequence"/>
</dbReference>
<evidence type="ECO:0000313" key="4">
    <source>
        <dbReference type="EMBL" id="GEN62219.1"/>
    </source>
</evidence>
<keyword evidence="2" id="KW-0560">Oxidoreductase</keyword>
<dbReference type="PANTHER" id="PTHR44196:SF1">
    <property type="entry name" value="DEHYDROGENASE_REDUCTASE SDR FAMILY MEMBER 7B"/>
    <property type="match status" value="1"/>
</dbReference>
<comment type="similarity">
    <text evidence="1">Belongs to the short-chain dehydrogenases/reductases (SDR) family.</text>
</comment>
<dbReference type="InterPro" id="IPR002347">
    <property type="entry name" value="SDR_fam"/>
</dbReference>
<evidence type="ECO:0000313" key="5">
    <source>
        <dbReference type="Proteomes" id="UP000321746"/>
    </source>
</evidence>
<evidence type="ECO:0000256" key="2">
    <source>
        <dbReference type="ARBA" id="ARBA00023002"/>
    </source>
</evidence>
<evidence type="ECO:0000256" key="3">
    <source>
        <dbReference type="SAM" id="Phobius"/>
    </source>
</evidence>
<dbReference type="RefSeq" id="WP_146885629.1">
    <property type="nucleotide sequence ID" value="NZ_BJYG01000003.1"/>
</dbReference>
<dbReference type="GO" id="GO:0016491">
    <property type="term" value="F:oxidoreductase activity"/>
    <property type="evidence" value="ECO:0007669"/>
    <property type="project" value="UniProtKB-KW"/>
</dbReference>
<name>A0A511XH11_9PROT</name>
<sequence length="339" mass="36239">MSHSIAVVTGAGAGIGRAAVRALGRAGFDVALLGRNEERLQAAAAALEQAGARAFCVSVDVSDAEAVEAAADQVETKLGPIALWVNCAGATVTGPVAELDAAEIRRATEVTYLGTVHGTMAALRRMRRRGKGVIVNLDLGPRLQGLPMQAAESGARGAVRGFCESLRTEILHDGDRIRVALVHLPGLNTPRYNWTRNLTGKRLRPVAPVYEPEVAGEAICRAAFYDCDEVWIGLGGQVTRALNAFFPRVIRRRRARLGYYAQMEKADADADAPSDLEASVTGAFAAHGPFDQETRKATALTPVFLCAPLPRFAKWILGVAGGLGMAGLVVRYRWGKRER</sequence>